<comment type="catalytic activity">
    <reaction evidence="8">
        <text>L-aspartate + L-glutamine + ATP + H2O = L-asparagine + L-glutamate + AMP + diphosphate + H(+)</text>
        <dbReference type="Rhea" id="RHEA:12228"/>
        <dbReference type="ChEBI" id="CHEBI:15377"/>
        <dbReference type="ChEBI" id="CHEBI:15378"/>
        <dbReference type="ChEBI" id="CHEBI:29985"/>
        <dbReference type="ChEBI" id="CHEBI:29991"/>
        <dbReference type="ChEBI" id="CHEBI:30616"/>
        <dbReference type="ChEBI" id="CHEBI:33019"/>
        <dbReference type="ChEBI" id="CHEBI:58048"/>
        <dbReference type="ChEBI" id="CHEBI:58359"/>
        <dbReference type="ChEBI" id="CHEBI:456215"/>
        <dbReference type="EC" id="6.3.5.4"/>
    </reaction>
</comment>
<dbReference type="RefSeq" id="WP_100667204.1">
    <property type="nucleotide sequence ID" value="NZ_CP024955.1"/>
</dbReference>
<evidence type="ECO:0000256" key="7">
    <source>
        <dbReference type="ARBA" id="ARBA00022962"/>
    </source>
</evidence>
<dbReference type="NCBIfam" id="TIGR01536">
    <property type="entry name" value="asn_synth_AEB"/>
    <property type="match status" value="1"/>
</dbReference>
<dbReference type="SUPFAM" id="SSF56235">
    <property type="entry name" value="N-terminal nucleophile aminohydrolases (Ntn hydrolases)"/>
    <property type="match status" value="1"/>
</dbReference>
<evidence type="ECO:0000256" key="9">
    <source>
        <dbReference type="PIRSR" id="PIRSR001589-1"/>
    </source>
</evidence>
<dbReference type="PROSITE" id="PS51278">
    <property type="entry name" value="GATASE_TYPE_2"/>
    <property type="match status" value="1"/>
</dbReference>
<dbReference type="InterPro" id="IPR001962">
    <property type="entry name" value="Asn_synthase"/>
</dbReference>
<dbReference type="CDD" id="cd01991">
    <property type="entry name" value="Asn_synthase_B_C"/>
    <property type="match status" value="1"/>
</dbReference>
<dbReference type="GO" id="GO:0005829">
    <property type="term" value="C:cytosol"/>
    <property type="evidence" value="ECO:0007669"/>
    <property type="project" value="TreeGrafter"/>
</dbReference>
<dbReference type="OrthoDB" id="9763290at2"/>
<evidence type="ECO:0000313" key="13">
    <source>
        <dbReference type="EMBL" id="ATY84380.1"/>
    </source>
</evidence>
<feature type="binding site" evidence="10">
    <location>
        <position position="283"/>
    </location>
    <ligand>
        <name>ATP</name>
        <dbReference type="ChEBI" id="CHEBI:30616"/>
    </ligand>
</feature>
<dbReference type="Gene3D" id="3.60.20.10">
    <property type="entry name" value="Glutamine Phosphoribosylpyrophosphate, subunit 1, domain 1"/>
    <property type="match status" value="1"/>
</dbReference>
<keyword evidence="5 10" id="KW-0067">ATP-binding</keyword>
<dbReference type="InterPro" id="IPR029055">
    <property type="entry name" value="Ntn_hydrolases_N"/>
</dbReference>
<dbReference type="PANTHER" id="PTHR43284:SF1">
    <property type="entry name" value="ASPARAGINE SYNTHETASE"/>
    <property type="match status" value="1"/>
</dbReference>
<dbReference type="InterPro" id="IPR051786">
    <property type="entry name" value="ASN_synthetase/amidase"/>
</dbReference>
<protein>
    <recommendedName>
        <fullName evidence="3">asparagine synthase (glutamine-hydrolyzing)</fullName>
        <ecNumber evidence="3">6.3.5.4</ecNumber>
    </recommendedName>
</protein>
<gene>
    <name evidence="13" type="primary">asnB</name>
    <name evidence="13" type="ORF">CVV65_04955</name>
</gene>
<dbReference type="Pfam" id="PF00733">
    <property type="entry name" value="Asn_synthase"/>
    <property type="match status" value="1"/>
</dbReference>
<evidence type="ECO:0000259" key="12">
    <source>
        <dbReference type="PROSITE" id="PS51278"/>
    </source>
</evidence>
<feature type="domain" description="Glutamine amidotransferase type-2" evidence="12">
    <location>
        <begin position="2"/>
        <end position="211"/>
    </location>
</feature>
<dbReference type="Pfam" id="PF13537">
    <property type="entry name" value="GATase_7"/>
    <property type="match status" value="1"/>
</dbReference>
<comment type="pathway">
    <text evidence="1">Amino-acid biosynthesis; L-asparagine biosynthesis; L-asparagine from L-aspartate (L-Gln route): step 1/1.</text>
</comment>
<dbReference type="InterPro" id="IPR017932">
    <property type="entry name" value="GATase_2_dom"/>
</dbReference>
<keyword evidence="14" id="KW-1185">Reference proteome</keyword>
<dbReference type="KEGG" id="kyr:CVV65_04955"/>
<dbReference type="Proteomes" id="UP000231932">
    <property type="component" value="Chromosome"/>
</dbReference>
<feature type="binding site" evidence="10">
    <location>
        <begin position="357"/>
        <end position="358"/>
    </location>
    <ligand>
        <name>ATP</name>
        <dbReference type="ChEBI" id="CHEBI:30616"/>
    </ligand>
</feature>
<keyword evidence="9" id="KW-0028">Amino-acid biosynthesis</keyword>
<dbReference type="InterPro" id="IPR014729">
    <property type="entry name" value="Rossmann-like_a/b/a_fold"/>
</dbReference>
<evidence type="ECO:0000256" key="3">
    <source>
        <dbReference type="ARBA" id="ARBA00012737"/>
    </source>
</evidence>
<evidence type="ECO:0000256" key="1">
    <source>
        <dbReference type="ARBA" id="ARBA00005187"/>
    </source>
</evidence>
<dbReference type="EMBL" id="CP024955">
    <property type="protein sequence ID" value="ATY84380.1"/>
    <property type="molecule type" value="Genomic_DNA"/>
</dbReference>
<dbReference type="PANTHER" id="PTHR43284">
    <property type="entry name" value="ASPARAGINE SYNTHETASE (GLUTAMINE-HYDROLYZING)"/>
    <property type="match status" value="1"/>
</dbReference>
<keyword evidence="6 9" id="KW-0061">Asparagine biosynthesis</keyword>
<evidence type="ECO:0000256" key="11">
    <source>
        <dbReference type="PIRSR" id="PIRSR001589-3"/>
    </source>
</evidence>
<organism evidence="13 14">
    <name type="scientific">Kyrpidia spormannii</name>
    <dbReference type="NCBI Taxonomy" id="2055160"/>
    <lineage>
        <taxon>Bacteria</taxon>
        <taxon>Bacillati</taxon>
        <taxon>Bacillota</taxon>
        <taxon>Bacilli</taxon>
        <taxon>Bacillales</taxon>
        <taxon>Alicyclobacillaceae</taxon>
        <taxon>Kyrpidia</taxon>
    </lineage>
</organism>
<sequence length="648" mass="73964">MCGICGIANRDGNVEMETLRQMAERIIHRGPDDEGFYLGSGVGFGFRRLSIIDVAGGHQPMSNEDGSIWVVFNGEIYNYKWLRRELVERGHRFRTDTDTEVLVHLYEEEGPDLVGRLRGMFAFAIWDEPRRTLLLARDHFGIKPLYYTLTPEGLVFASEIKSLLAAPGIEARVKPESLWNYLTFQYVPDPETMFEGIKKLPPAHRLIWRDGEAKLGRYWEATFEPEDRPLPVFVDEVREVLRESVRAHMNSDVPRGAFLSSGVDSSTIVALLKELEQVKTFTVGFEGAGGMSEIEYARETARILGTDHRDVVISADRYAEVLPDLAYYQDEPVADPSAIALYFVAELASSDVAVVLSGEGADELFGGYTIYREPLSLRMFHFLPDGVRRGLGEWARGLPSGMKGRGFLLRGSRLLSDRFVGNANIFSDNEKRAFVKWTPDGGFAGVKVVTEPLYERFADMDEVTQMQLVDIHTWLPGDILMKADKMTMANSLELRVPFLDVRVFDVARRIPTSLRLLEGTTKYVLREAVRDILPEAVSRRKKLGFPVPTRRWLRDELYDWARERLSDKSVDQYFDREWLLARLEDHRLGRGDYARKLWTVLMFLLWHDIYISGHVAVQPTVRPGVLRRRERLFGQGAAQGQRLKSYTP</sequence>
<evidence type="ECO:0000256" key="4">
    <source>
        <dbReference type="ARBA" id="ARBA00022741"/>
    </source>
</evidence>
<name>A0A2K8N706_9BACL</name>
<feature type="binding site" evidence="10">
    <location>
        <position position="98"/>
    </location>
    <ligand>
        <name>L-glutamine</name>
        <dbReference type="ChEBI" id="CHEBI:58359"/>
    </ligand>
</feature>
<reference evidence="14" key="1">
    <citation type="submission" date="2017-11" db="EMBL/GenBank/DDBJ databases">
        <title>Complete Genome Sequence of Kyrpidia sp. Strain EA-1, a thermophilic, hydrogen-oxidizing Bacterium, isolated from the Azores.</title>
        <authorList>
            <person name="Reiner J.E."/>
            <person name="Lapp C.J."/>
            <person name="Bunk B."/>
            <person name="Gescher J."/>
        </authorList>
    </citation>
    <scope>NUCLEOTIDE SEQUENCE [LARGE SCALE GENOMIC DNA]</scope>
    <source>
        <strain evidence="14">EA-1</strain>
    </source>
</reference>
<evidence type="ECO:0000256" key="5">
    <source>
        <dbReference type="ARBA" id="ARBA00022840"/>
    </source>
</evidence>
<dbReference type="SUPFAM" id="SSF52402">
    <property type="entry name" value="Adenine nucleotide alpha hydrolases-like"/>
    <property type="match status" value="1"/>
</dbReference>
<dbReference type="GO" id="GO:0006529">
    <property type="term" value="P:asparagine biosynthetic process"/>
    <property type="evidence" value="ECO:0007669"/>
    <property type="project" value="UniProtKB-KW"/>
</dbReference>
<proteinExistence type="inferred from homology"/>
<comment type="similarity">
    <text evidence="2">Belongs to the asparagine synthetase family.</text>
</comment>
<dbReference type="AlphaFoldDB" id="A0A2K8N706"/>
<dbReference type="InterPro" id="IPR006426">
    <property type="entry name" value="Asn_synth_AEB"/>
</dbReference>
<evidence type="ECO:0000256" key="2">
    <source>
        <dbReference type="ARBA" id="ARBA00005752"/>
    </source>
</evidence>
<keyword evidence="7 9" id="KW-0315">Glutamine amidotransferase</keyword>
<evidence type="ECO:0000256" key="10">
    <source>
        <dbReference type="PIRSR" id="PIRSR001589-2"/>
    </source>
</evidence>
<dbReference type="InterPro" id="IPR033738">
    <property type="entry name" value="AsnB_N"/>
</dbReference>
<dbReference type="Gene3D" id="3.40.50.620">
    <property type="entry name" value="HUPs"/>
    <property type="match status" value="1"/>
</dbReference>
<evidence type="ECO:0000313" key="14">
    <source>
        <dbReference type="Proteomes" id="UP000231932"/>
    </source>
</evidence>
<dbReference type="PIRSF" id="PIRSF001589">
    <property type="entry name" value="Asn_synthetase_glu-h"/>
    <property type="match status" value="1"/>
</dbReference>
<dbReference type="GO" id="GO:0004066">
    <property type="term" value="F:asparagine synthase (glutamine-hydrolyzing) activity"/>
    <property type="evidence" value="ECO:0007669"/>
    <property type="project" value="UniProtKB-EC"/>
</dbReference>
<evidence type="ECO:0000256" key="6">
    <source>
        <dbReference type="ARBA" id="ARBA00022888"/>
    </source>
</evidence>
<dbReference type="CDD" id="cd00712">
    <property type="entry name" value="AsnB"/>
    <property type="match status" value="1"/>
</dbReference>
<keyword evidence="4 10" id="KW-0547">Nucleotide-binding</keyword>
<dbReference type="GO" id="GO:0005524">
    <property type="term" value="F:ATP binding"/>
    <property type="evidence" value="ECO:0007669"/>
    <property type="project" value="UniProtKB-KW"/>
</dbReference>
<accession>A0A2K8N706</accession>
<feature type="active site" description="For GATase activity" evidence="9">
    <location>
        <position position="2"/>
    </location>
</feature>
<evidence type="ECO:0000256" key="8">
    <source>
        <dbReference type="ARBA" id="ARBA00048741"/>
    </source>
</evidence>
<dbReference type="EC" id="6.3.5.4" evidence="3"/>
<feature type="site" description="Important for beta-aspartyl-AMP intermediate formation" evidence="11">
    <location>
        <position position="359"/>
    </location>
</feature>